<keyword evidence="3" id="KW-1185">Reference proteome</keyword>
<feature type="transmembrane region" description="Helical" evidence="1">
    <location>
        <begin position="36"/>
        <end position="58"/>
    </location>
</feature>
<feature type="transmembrane region" description="Helical" evidence="1">
    <location>
        <begin position="219"/>
        <end position="246"/>
    </location>
</feature>
<gene>
    <name evidence="2" type="ORF">I6U51_12905</name>
</gene>
<accession>A0A934M1R5</accession>
<dbReference type="EMBL" id="JAEEGB010000014">
    <property type="protein sequence ID" value="MBI6873599.1"/>
    <property type="molecule type" value="Genomic_DNA"/>
</dbReference>
<dbReference type="AlphaFoldDB" id="A0A934M1R5"/>
<sequence length="543" mass="62479">MNITYSNYTTYLYTAKEGWRNKLTKIKEAILKNKKFAIILVISLSPGFITALLVHFILNSKLSNYTLSGSLMGGVWNDQICYWLEATSFKAKGFDQGFFGINEMVKYSGFSIGVHGPFYKILIGGLAHLFNTPFLLGPVLNSVLIALSFIFFVYYTKIRTRRAMLVMVGIVSCWTVLLCIPTQMEESLNHAFAIALAAAFYRLFFNLKNGHRQSKSSLILSIVFITILSFLRPTWCFLIFVTMLFFCQMFDFHKRIKRIGSIIASLFYCAFFGIYMIKGFEYYPSSFTLFINEFHQNKSAAIKMIIDLAFANFKIFFSYKISNSLEIFERCVVLFFLLWILILLIRNLIQFKNLKNIKTFADIFRCLFHLYNLIAIICIDSIFYSVGNYYDLRIVAPHLLLSITIEIAFLQYDFIKQVLAINLIGCFLFLQVYASSIISNFPVNKISPTINISNYINYKGNSNSWRNTMLVSLNLYSSDLVTLPEGFGASIFIAQYKPVAKIKSQYLYLDASDYQYIVNLKLANLTPIYSNNGNTLYINNSYK</sequence>
<organism evidence="2 3">
    <name type="scientific">Clostridium aciditolerans</name>
    <dbReference type="NCBI Taxonomy" id="339861"/>
    <lineage>
        <taxon>Bacteria</taxon>
        <taxon>Bacillati</taxon>
        <taxon>Bacillota</taxon>
        <taxon>Clostridia</taxon>
        <taxon>Eubacteriales</taxon>
        <taxon>Clostridiaceae</taxon>
        <taxon>Clostridium</taxon>
    </lineage>
</organism>
<name>A0A934M1R5_9CLOT</name>
<proteinExistence type="predicted"/>
<keyword evidence="1" id="KW-1133">Transmembrane helix</keyword>
<comment type="caution">
    <text evidence="2">The sequence shown here is derived from an EMBL/GenBank/DDBJ whole genome shotgun (WGS) entry which is preliminary data.</text>
</comment>
<evidence type="ECO:0000313" key="3">
    <source>
        <dbReference type="Proteomes" id="UP000622687"/>
    </source>
</evidence>
<evidence type="ECO:0000256" key="1">
    <source>
        <dbReference type="SAM" id="Phobius"/>
    </source>
</evidence>
<feature type="transmembrane region" description="Helical" evidence="1">
    <location>
        <begin position="366"/>
        <end position="386"/>
    </location>
</feature>
<dbReference type="Proteomes" id="UP000622687">
    <property type="component" value="Unassembled WGS sequence"/>
</dbReference>
<feature type="transmembrane region" description="Helical" evidence="1">
    <location>
        <begin position="419"/>
        <end position="438"/>
    </location>
</feature>
<feature type="transmembrane region" description="Helical" evidence="1">
    <location>
        <begin position="327"/>
        <end position="345"/>
    </location>
</feature>
<keyword evidence="1" id="KW-0472">Membrane</keyword>
<protein>
    <submittedName>
        <fullName evidence="2">Uncharacterized protein</fullName>
    </submittedName>
</protein>
<evidence type="ECO:0000313" key="2">
    <source>
        <dbReference type="EMBL" id="MBI6873599.1"/>
    </source>
</evidence>
<feature type="transmembrane region" description="Helical" evidence="1">
    <location>
        <begin position="258"/>
        <end position="280"/>
    </location>
</feature>
<feature type="transmembrane region" description="Helical" evidence="1">
    <location>
        <begin position="134"/>
        <end position="156"/>
    </location>
</feature>
<feature type="transmembrane region" description="Helical" evidence="1">
    <location>
        <begin position="163"/>
        <end position="184"/>
    </location>
</feature>
<keyword evidence="1" id="KW-0812">Transmembrane</keyword>
<reference evidence="2" key="1">
    <citation type="submission" date="2020-12" db="EMBL/GenBank/DDBJ databases">
        <title>Clostridium thailandense sp. nov., a novel acetogenic bacterium isolated from peat land soil in Thailand.</title>
        <authorList>
            <person name="Chaikitkaew S."/>
            <person name="Birkeland N.K."/>
        </authorList>
    </citation>
    <scope>NUCLEOTIDE SEQUENCE</scope>
    <source>
        <strain evidence="2">DSM 17425</strain>
    </source>
</reference>